<dbReference type="PANTHER" id="PTHR45917:SF12">
    <property type="entry name" value="CALMODULIN-ALPHA-LIKE"/>
    <property type="match status" value="1"/>
</dbReference>
<proteinExistence type="predicted"/>
<organism evidence="5 6">
    <name type="scientific">Rotaria socialis</name>
    <dbReference type="NCBI Taxonomy" id="392032"/>
    <lineage>
        <taxon>Eukaryota</taxon>
        <taxon>Metazoa</taxon>
        <taxon>Spiralia</taxon>
        <taxon>Gnathifera</taxon>
        <taxon>Rotifera</taxon>
        <taxon>Eurotatoria</taxon>
        <taxon>Bdelloidea</taxon>
        <taxon>Philodinida</taxon>
        <taxon>Philodinidae</taxon>
        <taxon>Rotaria</taxon>
    </lineage>
</organism>
<evidence type="ECO:0000256" key="2">
    <source>
        <dbReference type="ARBA" id="ARBA00022837"/>
    </source>
</evidence>
<dbReference type="GO" id="GO:0005737">
    <property type="term" value="C:cytoplasm"/>
    <property type="evidence" value="ECO:0007669"/>
    <property type="project" value="TreeGrafter"/>
</dbReference>
<dbReference type="InterPro" id="IPR018247">
    <property type="entry name" value="EF_Hand_1_Ca_BS"/>
</dbReference>
<feature type="region of interest" description="Disordered" evidence="3">
    <location>
        <begin position="60"/>
        <end position="99"/>
    </location>
</feature>
<dbReference type="Proteomes" id="UP000663869">
    <property type="component" value="Unassembled WGS sequence"/>
</dbReference>
<dbReference type="GO" id="GO:0005246">
    <property type="term" value="F:calcium channel regulator activity"/>
    <property type="evidence" value="ECO:0007669"/>
    <property type="project" value="TreeGrafter"/>
</dbReference>
<dbReference type="PANTHER" id="PTHR45917">
    <property type="entry name" value="CALCIUM-BINDING PROTEIN 1-RELATED"/>
    <property type="match status" value="1"/>
</dbReference>
<dbReference type="PROSITE" id="PS50222">
    <property type="entry name" value="EF_HAND_2"/>
    <property type="match status" value="1"/>
</dbReference>
<dbReference type="GO" id="GO:0005509">
    <property type="term" value="F:calcium ion binding"/>
    <property type="evidence" value="ECO:0007669"/>
    <property type="project" value="InterPro"/>
</dbReference>
<evidence type="ECO:0000256" key="3">
    <source>
        <dbReference type="SAM" id="MobiDB-lite"/>
    </source>
</evidence>
<sequence>MANDPVVAQLRPDQVQEITTAFMEFDVSRNGFITAGEMKQCLRQANIQYQDAEVDRVISNMDLNHDAQPYQQPPPASNYPPPQGQQYSQQPSNYPPRNY</sequence>
<dbReference type="CDD" id="cd00051">
    <property type="entry name" value="EFh"/>
    <property type="match status" value="1"/>
</dbReference>
<gene>
    <name evidence="5" type="ORF">FME351_LOCUS7630</name>
</gene>
<feature type="compositionally biased region" description="Low complexity" evidence="3">
    <location>
        <begin position="84"/>
        <end position="99"/>
    </location>
</feature>
<dbReference type="PROSITE" id="PS00018">
    <property type="entry name" value="EF_HAND_1"/>
    <property type="match status" value="1"/>
</dbReference>
<dbReference type="InterPro" id="IPR011992">
    <property type="entry name" value="EF-hand-dom_pair"/>
</dbReference>
<feature type="domain" description="EF-hand" evidence="4">
    <location>
        <begin position="13"/>
        <end position="48"/>
    </location>
</feature>
<name>A0A817YY55_9BILA</name>
<dbReference type="Pfam" id="PF13499">
    <property type="entry name" value="EF-hand_7"/>
    <property type="match status" value="1"/>
</dbReference>
<dbReference type="InterPro" id="IPR002048">
    <property type="entry name" value="EF_hand_dom"/>
</dbReference>
<feature type="compositionally biased region" description="Pro residues" evidence="3">
    <location>
        <begin position="71"/>
        <end position="83"/>
    </location>
</feature>
<evidence type="ECO:0000259" key="4">
    <source>
        <dbReference type="PROSITE" id="PS50222"/>
    </source>
</evidence>
<dbReference type="SUPFAM" id="SSF47473">
    <property type="entry name" value="EF-hand"/>
    <property type="match status" value="1"/>
</dbReference>
<keyword evidence="1" id="KW-0677">Repeat</keyword>
<reference evidence="5" key="1">
    <citation type="submission" date="2021-02" db="EMBL/GenBank/DDBJ databases">
        <authorList>
            <person name="Nowell W R."/>
        </authorList>
    </citation>
    <scope>NUCLEOTIDE SEQUENCE</scope>
</reference>
<dbReference type="Gene3D" id="1.10.238.10">
    <property type="entry name" value="EF-hand"/>
    <property type="match status" value="1"/>
</dbReference>
<accession>A0A817YY55</accession>
<comment type="caution">
    <text evidence="5">The sequence shown here is derived from an EMBL/GenBank/DDBJ whole genome shotgun (WGS) entry which is preliminary data.</text>
</comment>
<evidence type="ECO:0000313" key="5">
    <source>
        <dbReference type="EMBL" id="CAF3385210.1"/>
    </source>
</evidence>
<keyword evidence="2" id="KW-0106">Calcium</keyword>
<evidence type="ECO:0000313" key="6">
    <source>
        <dbReference type="Proteomes" id="UP000663869"/>
    </source>
</evidence>
<protein>
    <recommendedName>
        <fullName evidence="4">EF-hand domain-containing protein</fullName>
    </recommendedName>
</protein>
<evidence type="ECO:0000256" key="1">
    <source>
        <dbReference type="ARBA" id="ARBA00022737"/>
    </source>
</evidence>
<dbReference type="EMBL" id="CAJNYU010000716">
    <property type="protein sequence ID" value="CAF3385210.1"/>
    <property type="molecule type" value="Genomic_DNA"/>
</dbReference>
<dbReference type="InterPro" id="IPR043582">
    <property type="entry name" value="CaBP1/2/4/5"/>
</dbReference>
<dbReference type="AlphaFoldDB" id="A0A817YY55"/>